<sequence>MRRVEPSEDENQSTSVELIPKWARTAATSSPWWRISKSLRLTLWAMRALFFSRVSMYTIGRRVAHSVSSGRHPSKTEPQPGTNTTGLKGDANESSGVHLMTLNETPFATSTQSSSEPAPASSGAPLHISSIKSA</sequence>
<proteinExistence type="predicted"/>
<reference evidence="2" key="1">
    <citation type="journal article" date="2014" name="Genome Biol. Evol.">
        <title>Pangenome evidence for extensive interdomain horizontal transfer affecting lineage core and shell genes in uncultured planktonic thaumarchaeota and euryarchaeota.</title>
        <authorList>
            <person name="Deschamps P."/>
            <person name="Zivanovic Y."/>
            <person name="Moreira D."/>
            <person name="Rodriguez-Valera F."/>
            <person name="Lopez-Garcia P."/>
        </authorList>
    </citation>
    <scope>NUCLEOTIDE SEQUENCE</scope>
</reference>
<evidence type="ECO:0000256" key="1">
    <source>
        <dbReference type="SAM" id="MobiDB-lite"/>
    </source>
</evidence>
<feature type="compositionally biased region" description="Polar residues" evidence="1">
    <location>
        <begin position="66"/>
        <end position="86"/>
    </location>
</feature>
<feature type="region of interest" description="Disordered" evidence="1">
    <location>
        <begin position="64"/>
        <end position="134"/>
    </location>
</feature>
<name>A0A075FGS8_9EURY</name>
<dbReference type="EMBL" id="KF900310">
    <property type="protein sequence ID" value="AIE90454.1"/>
    <property type="molecule type" value="Genomic_DNA"/>
</dbReference>
<organism evidence="2">
    <name type="scientific">uncultured marine group II/III euryarchaeote AD1000_04_B09</name>
    <dbReference type="NCBI Taxonomy" id="1457704"/>
    <lineage>
        <taxon>Archaea</taxon>
        <taxon>Methanobacteriati</taxon>
        <taxon>Methanobacteriota</taxon>
        <taxon>environmental samples</taxon>
    </lineage>
</organism>
<feature type="compositionally biased region" description="Low complexity" evidence="1">
    <location>
        <begin position="108"/>
        <end position="125"/>
    </location>
</feature>
<dbReference type="AlphaFoldDB" id="A0A075FGS8"/>
<accession>A0A075FGS8</accession>
<evidence type="ECO:0000313" key="2">
    <source>
        <dbReference type="EMBL" id="AIE90454.1"/>
    </source>
</evidence>
<protein>
    <submittedName>
        <fullName evidence="2">Uncharacterized protein</fullName>
    </submittedName>
</protein>